<evidence type="ECO:0000256" key="3">
    <source>
        <dbReference type="ARBA" id="ARBA00011775"/>
    </source>
</evidence>
<evidence type="ECO:0000256" key="14">
    <source>
        <dbReference type="SAM" id="MobiDB-lite"/>
    </source>
</evidence>
<evidence type="ECO:0000256" key="10">
    <source>
        <dbReference type="ARBA" id="ARBA00023329"/>
    </source>
</evidence>
<evidence type="ECO:0000256" key="13">
    <source>
        <dbReference type="SAM" id="Coils"/>
    </source>
</evidence>
<dbReference type="EMBL" id="CAWUPB010001010">
    <property type="protein sequence ID" value="CAK7337028.1"/>
    <property type="molecule type" value="Genomic_DNA"/>
</dbReference>
<keyword evidence="17" id="KW-1185">Reference proteome</keyword>
<keyword evidence="8 12" id="KW-0333">Golgi apparatus</keyword>
<feature type="domain" description="MHD" evidence="15">
    <location>
        <begin position="308"/>
        <end position="563"/>
    </location>
</feature>
<gene>
    <name evidence="16" type="ORF">DCAF_LOCUS12055</name>
</gene>
<reference evidence="16 17" key="1">
    <citation type="submission" date="2024-01" db="EMBL/GenBank/DDBJ databases">
        <authorList>
            <person name="Waweru B."/>
        </authorList>
    </citation>
    <scope>NUCLEOTIDE SEQUENCE [LARGE SCALE GENOMIC DNA]</scope>
</reference>
<dbReference type="AlphaFoldDB" id="A0AAV1RMT7"/>
<feature type="coiled-coil region" evidence="13">
    <location>
        <begin position="168"/>
        <end position="195"/>
    </location>
</feature>
<evidence type="ECO:0000256" key="1">
    <source>
        <dbReference type="ARBA" id="ARBA00004255"/>
    </source>
</evidence>
<evidence type="ECO:0000256" key="12">
    <source>
        <dbReference type="RuleBase" id="RU366052"/>
    </source>
</evidence>
<dbReference type="CDD" id="cd14830">
    <property type="entry name" value="Delta_COP_N"/>
    <property type="match status" value="2"/>
</dbReference>
<keyword evidence="9 12" id="KW-0472">Membrane</keyword>
<evidence type="ECO:0000256" key="11">
    <source>
        <dbReference type="ARBA" id="ARBA00025536"/>
    </source>
</evidence>
<evidence type="ECO:0000313" key="17">
    <source>
        <dbReference type="Proteomes" id="UP001314170"/>
    </source>
</evidence>
<dbReference type="InterPro" id="IPR011012">
    <property type="entry name" value="Longin-like_dom_sf"/>
</dbReference>
<keyword evidence="6 12" id="KW-0931">ER-Golgi transport</keyword>
<dbReference type="Proteomes" id="UP001314170">
    <property type="component" value="Unassembled WGS sequence"/>
</dbReference>
<evidence type="ECO:0000256" key="6">
    <source>
        <dbReference type="ARBA" id="ARBA00022892"/>
    </source>
</evidence>
<keyword evidence="10" id="KW-0968">Cytoplasmic vesicle</keyword>
<dbReference type="FunFam" id="2.60.40.1170:FF:000007">
    <property type="entry name" value="Coatomer subunit delta"/>
    <property type="match status" value="2"/>
</dbReference>
<dbReference type="CDD" id="cd09254">
    <property type="entry name" value="AP_delta-COPI_MHD"/>
    <property type="match status" value="2"/>
</dbReference>
<evidence type="ECO:0000256" key="9">
    <source>
        <dbReference type="ARBA" id="ARBA00023136"/>
    </source>
</evidence>
<comment type="subcellular location">
    <subcellularLocation>
        <location evidence="12">Cytoplasm</location>
    </subcellularLocation>
    <subcellularLocation>
        <location evidence="1 12">Golgi apparatus membrane</location>
        <topology evidence="1 12">Peripheral membrane protein</topology>
        <orientation evidence="1 12">Cytoplasmic side</orientation>
    </subcellularLocation>
    <subcellularLocation>
        <location evidence="12">Cytoplasmic vesicle</location>
        <location evidence="12">COPI-coated vesicle membrane</location>
        <topology evidence="12">Peripheral membrane protein</topology>
        <orientation evidence="12">Cytoplasmic side</orientation>
    </subcellularLocation>
</comment>
<sequence length="1136" mass="125397">MRNANTPDIIQPIKNRPNPLAKPTVVLAASIVSKNGKVLVSRQFVDMSRIRIEGLLAAFPKLIGSGKQHTYVETENVRYVYQPIEAMYLLLVTSKQSNILEDLDTLRLLSKLVPEYTMSLDEEGICQTAFELIFAFDEVISIGHKENVTVAQVKQYCEMESHEEKLHKLVLQNKIDETKRRMKEEASKIDQMKIEKNRGGKGGFMSSMGSGRIEGGFSDMSISSGGGGGFGSGSGFGLTSDIDSFAIKPKGRQPSSATAPPKGLGMKLGKTQRANQFLESLKAEGEIIVEDVQPSKLNKHTSTAQQPTDPVTLTAEEKLNVTLKRDGGMSNFDVQGQLSLQILNQEDGLIQVQIEAGGNPGVIFKTHPNMNKELFANENILGLRDPNRPFPTGQTGDAGVGLLKWRMQSADESMVPLTINCWPSVSGNETYVSIEYEASSMFDLRNVVISVPLPALREAPSVRQIDGEWKYDARNSILEWSILLIDNSNLSGSMEFVVPPADSSAFFPISVQFSATSTYSDLKSPLVVAVVILVSHHCVVGCQYPAPEGWTSSQVFPEDPIDHRELPSSLNDRYFTCMNRYSFTLYVSEDGNQIGCACGFYTEQEWKSARGETFELPHYCGVLVSRQFVDMSRIRIEGLLSAFPKLVGTGKQHTFIETENVRYVYQPIEALYLLLVTNKQSNILEDLETLRLLSKLVPEYSLSLDEEGICQTAFELIFAFDEVISLGHKEYVTVFQVKQYCEMESQEEEMHRKMMERKMDDAKRTMMDKVTEIEKNKIGKNVGDKGGFMPLQSMGSGRIENSFSDMSISSGGGGFGGGSGFGLSTDVDSFSSKSKGRQPSSAVAPPKGLGMKLGKNQSTNQFLESLKAEGEMIVEEVQPKAGQLRSAALPPSDPITLIVEEKINVTLRRDGGLSNFDVQGQLSLQILSEEDGLIQVQIETGGNPGVIFKAHPNMNRELFAKESILGLRDPNRPFPTGQTGDAGVGLLKWRMQSSDESMVPLTINCWPSVSGNETFVSIEYEASSMFDLRNVVILVPLPALREAPSVRQIDGEWRYDSRNSTLEWSILLIDNSNRSGSMEFVVPPADSSVFFPISVRFSATSTYSDVKVLNILPLKGGPPPKFSQRTQLIADNYQVV</sequence>
<name>A0AAV1RMT7_9ROSI</name>
<dbReference type="GO" id="GO:0000139">
    <property type="term" value="C:Golgi membrane"/>
    <property type="evidence" value="ECO:0007669"/>
    <property type="project" value="UniProtKB-SubCell"/>
</dbReference>
<comment type="similarity">
    <text evidence="2 12">Belongs to the adaptor complexes medium subunit family. Delta-COP subfamily.</text>
</comment>
<comment type="function">
    <text evidence="11">The coatomer is a cytosolic protein complex that binds to dilysine motifs and reversibly associates with Golgi non-clathrin-coated vesicles, which further mediate biosynthetic protein transport from the ER, via the Golgi up to the trans Golgi network. Coatomer complex is required for budding from Golgi membranes, and is essential for the retrograde Golgi-to-ER transport of dilysine-tagged proteins.</text>
</comment>
<dbReference type="GO" id="GO:0030126">
    <property type="term" value="C:COPI vesicle coat"/>
    <property type="evidence" value="ECO:0007669"/>
    <property type="project" value="UniProtKB-UniRule"/>
</dbReference>
<dbReference type="PANTHER" id="PTHR10121:SF0">
    <property type="entry name" value="COATOMER SUBUNIT DELTA"/>
    <property type="match status" value="1"/>
</dbReference>
<organism evidence="16 17">
    <name type="scientific">Dovyalis caffra</name>
    <dbReference type="NCBI Taxonomy" id="77055"/>
    <lineage>
        <taxon>Eukaryota</taxon>
        <taxon>Viridiplantae</taxon>
        <taxon>Streptophyta</taxon>
        <taxon>Embryophyta</taxon>
        <taxon>Tracheophyta</taxon>
        <taxon>Spermatophyta</taxon>
        <taxon>Magnoliopsida</taxon>
        <taxon>eudicotyledons</taxon>
        <taxon>Gunneridae</taxon>
        <taxon>Pentapetalae</taxon>
        <taxon>rosids</taxon>
        <taxon>fabids</taxon>
        <taxon>Malpighiales</taxon>
        <taxon>Salicaceae</taxon>
        <taxon>Flacourtieae</taxon>
        <taxon>Dovyalis</taxon>
    </lineage>
</organism>
<dbReference type="PANTHER" id="PTHR10121">
    <property type="entry name" value="COATOMER SUBUNIT DELTA"/>
    <property type="match status" value="1"/>
</dbReference>
<evidence type="ECO:0000256" key="8">
    <source>
        <dbReference type="ARBA" id="ARBA00023034"/>
    </source>
</evidence>
<evidence type="ECO:0000256" key="7">
    <source>
        <dbReference type="ARBA" id="ARBA00022927"/>
    </source>
</evidence>
<dbReference type="GO" id="GO:0006890">
    <property type="term" value="P:retrograde vesicle-mediated transport, Golgi to endoplasmic reticulum"/>
    <property type="evidence" value="ECO:0007669"/>
    <property type="project" value="UniProtKB-UniRule"/>
</dbReference>
<keyword evidence="5 12" id="KW-0963">Cytoplasm</keyword>
<dbReference type="GO" id="GO:0015031">
    <property type="term" value="P:protein transport"/>
    <property type="evidence" value="ECO:0007669"/>
    <property type="project" value="UniProtKB-KW"/>
</dbReference>
<evidence type="ECO:0000256" key="5">
    <source>
        <dbReference type="ARBA" id="ARBA00022490"/>
    </source>
</evidence>
<dbReference type="InterPro" id="IPR036168">
    <property type="entry name" value="AP2_Mu_C_sf"/>
</dbReference>
<dbReference type="Pfam" id="PF00928">
    <property type="entry name" value="Adap_comp_sub"/>
    <property type="match status" value="2"/>
</dbReference>
<proteinExistence type="inferred from homology"/>
<dbReference type="InterPro" id="IPR027059">
    <property type="entry name" value="Coatomer_dsu"/>
</dbReference>
<dbReference type="SUPFAM" id="SSF49447">
    <property type="entry name" value="Second domain of Mu2 adaptin subunit (ap50) of ap2 adaptor"/>
    <property type="match status" value="2"/>
</dbReference>
<dbReference type="GO" id="GO:0006888">
    <property type="term" value="P:endoplasmic reticulum to Golgi vesicle-mediated transport"/>
    <property type="evidence" value="ECO:0007669"/>
    <property type="project" value="TreeGrafter"/>
</dbReference>
<dbReference type="FunFam" id="3.30.450.60:FF:000003">
    <property type="entry name" value="Coatomer subunit delta"/>
    <property type="match status" value="2"/>
</dbReference>
<accession>A0AAV1RMT7</accession>
<evidence type="ECO:0000256" key="4">
    <source>
        <dbReference type="ARBA" id="ARBA00022448"/>
    </source>
</evidence>
<feature type="region of interest" description="Disordered" evidence="14">
    <location>
        <begin position="828"/>
        <end position="855"/>
    </location>
</feature>
<dbReference type="Gene3D" id="3.30.450.60">
    <property type="match status" value="2"/>
</dbReference>
<keyword evidence="13" id="KW-0175">Coiled coil</keyword>
<feature type="compositionally biased region" description="Polar residues" evidence="14">
    <location>
        <begin position="828"/>
        <end position="841"/>
    </location>
</feature>
<keyword evidence="7 12" id="KW-0653">Protein transport</keyword>
<dbReference type="GO" id="GO:0051645">
    <property type="term" value="P:Golgi localization"/>
    <property type="evidence" value="ECO:0007669"/>
    <property type="project" value="TreeGrafter"/>
</dbReference>
<comment type="subunit">
    <text evidence="3 12">Oligomeric complex that consists of at least the alpha, beta, beta', gamma, delta, epsilon and zeta subunits.</text>
</comment>
<evidence type="ECO:0000259" key="15">
    <source>
        <dbReference type="PROSITE" id="PS51072"/>
    </source>
</evidence>
<evidence type="ECO:0000313" key="16">
    <source>
        <dbReference type="EMBL" id="CAK7337028.1"/>
    </source>
</evidence>
<dbReference type="SUPFAM" id="SSF64356">
    <property type="entry name" value="SNARE-like"/>
    <property type="match status" value="2"/>
</dbReference>
<dbReference type="PROSITE" id="PS51072">
    <property type="entry name" value="MHD"/>
    <property type="match status" value="2"/>
</dbReference>
<comment type="caution">
    <text evidence="16">The sequence shown here is derived from an EMBL/GenBank/DDBJ whole genome shotgun (WGS) entry which is preliminary data.</text>
</comment>
<evidence type="ECO:0000256" key="2">
    <source>
        <dbReference type="ARBA" id="ARBA00010516"/>
    </source>
</evidence>
<dbReference type="FunFam" id="2.60.40.1170:FF:000015">
    <property type="entry name" value="Coatomer subunit delta"/>
    <property type="match status" value="1"/>
</dbReference>
<dbReference type="InterPro" id="IPR028565">
    <property type="entry name" value="MHD"/>
</dbReference>
<protein>
    <recommendedName>
        <fullName evidence="12">Coatomer subunit delta</fullName>
    </recommendedName>
</protein>
<feature type="domain" description="MHD" evidence="15">
    <location>
        <begin position="892"/>
        <end position="1136"/>
    </location>
</feature>
<keyword evidence="4 12" id="KW-0813">Transport</keyword>
<dbReference type="Gene3D" id="2.60.40.1170">
    <property type="entry name" value="Mu homology domain, subdomain B"/>
    <property type="match status" value="4"/>
</dbReference>